<sequence>MPDAFARRGLRRPTRFVRHSGARRQRGASCLAPAACGVSERSLCRALRARFRLRCAVSAYRFQLR</sequence>
<gene>
    <name evidence="1" type="ORF">WS72_30690</name>
</gene>
<protein>
    <submittedName>
        <fullName evidence="1">Dihydrolipoamide dehydrogenase</fullName>
    </submittedName>
</protein>
<proteinExistence type="predicted"/>
<name>A0ABR5T7C6_9BURK</name>
<evidence type="ECO:0000313" key="2">
    <source>
        <dbReference type="Proteomes" id="UP000070255"/>
    </source>
</evidence>
<dbReference type="Proteomes" id="UP000070255">
    <property type="component" value="Unassembled WGS sequence"/>
</dbReference>
<comment type="caution">
    <text evidence="1">The sequence shown here is derived from an EMBL/GenBank/DDBJ whole genome shotgun (WGS) entry which is preliminary data.</text>
</comment>
<dbReference type="EMBL" id="LNJQ01000004">
    <property type="protein sequence ID" value="KWZ39128.1"/>
    <property type="molecule type" value="Genomic_DNA"/>
</dbReference>
<organism evidence="1 2">
    <name type="scientific">Burkholderia savannae</name>
    <dbReference type="NCBI Taxonomy" id="1637837"/>
    <lineage>
        <taxon>Bacteria</taxon>
        <taxon>Pseudomonadati</taxon>
        <taxon>Pseudomonadota</taxon>
        <taxon>Betaproteobacteria</taxon>
        <taxon>Burkholderiales</taxon>
        <taxon>Burkholderiaceae</taxon>
        <taxon>Burkholderia</taxon>
        <taxon>pseudomallei group</taxon>
    </lineage>
</organism>
<accession>A0ABR5T7C6</accession>
<keyword evidence="2" id="KW-1185">Reference proteome</keyword>
<reference evidence="1 2" key="1">
    <citation type="submission" date="2015-11" db="EMBL/GenBank/DDBJ databases">
        <authorList>
            <person name="Sahl J."/>
            <person name="Wagner D."/>
            <person name="Keim P."/>
        </authorList>
    </citation>
    <scope>NUCLEOTIDE SEQUENCE [LARGE SCALE GENOMIC DNA]</scope>
    <source>
        <strain evidence="1 2">BDU18</strain>
    </source>
</reference>
<evidence type="ECO:0000313" key="1">
    <source>
        <dbReference type="EMBL" id="KWZ39128.1"/>
    </source>
</evidence>